<protein>
    <recommendedName>
        <fullName evidence="4">acetolactate synthase</fullName>
        <ecNumber evidence="4">2.2.1.6</ecNumber>
    </recommendedName>
</protein>
<comment type="catalytic activity">
    <reaction evidence="9">
        <text>2 pyruvate + H(+) = (2S)-2-acetolactate + CO2</text>
        <dbReference type="Rhea" id="RHEA:25249"/>
        <dbReference type="ChEBI" id="CHEBI:15361"/>
        <dbReference type="ChEBI" id="CHEBI:15378"/>
        <dbReference type="ChEBI" id="CHEBI:16526"/>
        <dbReference type="ChEBI" id="CHEBI:58476"/>
        <dbReference type="EC" id="2.2.1.6"/>
    </reaction>
</comment>
<dbReference type="PANTHER" id="PTHR18968">
    <property type="entry name" value="THIAMINE PYROPHOSPHATE ENZYMES"/>
    <property type="match status" value="1"/>
</dbReference>
<evidence type="ECO:0000313" key="13">
    <source>
        <dbReference type="EMBL" id="MDH6194939.1"/>
    </source>
</evidence>
<organism evidence="13 14">
    <name type="scientific">Mycolicibacterium frederiksbergense</name>
    <dbReference type="NCBI Taxonomy" id="117567"/>
    <lineage>
        <taxon>Bacteria</taxon>
        <taxon>Bacillati</taxon>
        <taxon>Actinomycetota</taxon>
        <taxon>Actinomycetes</taxon>
        <taxon>Mycobacteriales</taxon>
        <taxon>Mycobacteriaceae</taxon>
        <taxon>Mycolicibacterium</taxon>
    </lineage>
</organism>
<gene>
    <name evidence="13" type="ORF">M2272_001568</name>
</gene>
<feature type="region of interest" description="Disordered" evidence="10">
    <location>
        <begin position="1"/>
        <end position="30"/>
    </location>
</feature>
<dbReference type="SUPFAM" id="SSF52518">
    <property type="entry name" value="Thiamin diphosphate-binding fold (THDP-binding)"/>
    <property type="match status" value="2"/>
</dbReference>
<dbReference type="Proteomes" id="UP001160130">
    <property type="component" value="Unassembled WGS sequence"/>
</dbReference>
<dbReference type="Pfam" id="PF02776">
    <property type="entry name" value="TPP_enzyme_N"/>
    <property type="match status" value="1"/>
</dbReference>
<dbReference type="PANTHER" id="PTHR18968:SF86">
    <property type="entry name" value="ACETOLACTATE SYNTHASE LARGE SUBUNIT ILVX-RELATED"/>
    <property type="match status" value="1"/>
</dbReference>
<dbReference type="Pfam" id="PF02775">
    <property type="entry name" value="TPP_enzyme_C"/>
    <property type="match status" value="1"/>
</dbReference>
<dbReference type="CDD" id="cd02002">
    <property type="entry name" value="TPP_BFDC"/>
    <property type="match status" value="1"/>
</dbReference>
<evidence type="ECO:0000256" key="6">
    <source>
        <dbReference type="ARBA" id="ARBA00022827"/>
    </source>
</evidence>
<evidence type="ECO:0000256" key="2">
    <source>
        <dbReference type="ARBA" id="ARBA00005025"/>
    </source>
</evidence>
<dbReference type="NCBIfam" id="NF005760">
    <property type="entry name" value="PRK07586.1"/>
    <property type="match status" value="1"/>
</dbReference>
<comment type="pathway">
    <text evidence="1">Amino-acid biosynthesis; L-isoleucine biosynthesis; L-isoleucine from 2-oxobutanoate: step 1/4.</text>
</comment>
<dbReference type="EMBL" id="JARXVE010000002">
    <property type="protein sequence ID" value="MDH6194939.1"/>
    <property type="molecule type" value="Genomic_DNA"/>
</dbReference>
<dbReference type="InterPro" id="IPR011766">
    <property type="entry name" value="TPP_enzyme_TPP-bd"/>
</dbReference>
<comment type="pathway">
    <text evidence="2">Amino-acid biosynthesis; L-valine biosynthesis; L-valine from pyruvate: step 1/4.</text>
</comment>
<comment type="similarity">
    <text evidence="3">Belongs to the TPP enzyme family.</text>
</comment>
<evidence type="ECO:0000259" key="12">
    <source>
        <dbReference type="Pfam" id="PF02776"/>
    </source>
</evidence>
<evidence type="ECO:0000256" key="10">
    <source>
        <dbReference type="SAM" id="MobiDB-lite"/>
    </source>
</evidence>
<dbReference type="GO" id="GO:0003984">
    <property type="term" value="F:acetolactate synthase activity"/>
    <property type="evidence" value="ECO:0007669"/>
    <property type="project" value="UniProtKB-EC"/>
</dbReference>
<evidence type="ECO:0000256" key="7">
    <source>
        <dbReference type="ARBA" id="ARBA00023052"/>
    </source>
</evidence>
<feature type="domain" description="Thiamine pyrophosphate enzyme TPP-binding" evidence="11">
    <location>
        <begin position="399"/>
        <end position="535"/>
    </location>
</feature>
<dbReference type="InterPro" id="IPR045229">
    <property type="entry name" value="TPP_enz"/>
</dbReference>
<proteinExistence type="inferred from homology"/>
<evidence type="ECO:0000256" key="4">
    <source>
        <dbReference type="ARBA" id="ARBA00013145"/>
    </source>
</evidence>
<evidence type="ECO:0000256" key="9">
    <source>
        <dbReference type="ARBA" id="ARBA00048670"/>
    </source>
</evidence>
<evidence type="ECO:0000259" key="11">
    <source>
        <dbReference type="Pfam" id="PF02775"/>
    </source>
</evidence>
<dbReference type="InterPro" id="IPR029061">
    <property type="entry name" value="THDP-binding"/>
</dbReference>
<keyword evidence="5" id="KW-0285">Flavoprotein</keyword>
<dbReference type="CDD" id="cd07035">
    <property type="entry name" value="TPP_PYR_POX_like"/>
    <property type="match status" value="1"/>
</dbReference>
<keyword evidence="6" id="KW-0274">FAD</keyword>
<evidence type="ECO:0000256" key="3">
    <source>
        <dbReference type="ARBA" id="ARBA00007812"/>
    </source>
</evidence>
<keyword evidence="7" id="KW-0786">Thiamine pyrophosphate</keyword>
<dbReference type="EC" id="2.2.1.6" evidence="4"/>
<dbReference type="InterPro" id="IPR012001">
    <property type="entry name" value="Thiamin_PyroP_enz_TPP-bd_dom"/>
</dbReference>
<reference evidence="13 14" key="1">
    <citation type="submission" date="2023-04" db="EMBL/GenBank/DDBJ databases">
        <title>Forest soil microbial communities from Buena Vista Peninsula, Colon Province, Panama.</title>
        <authorList>
            <person name="Bouskill N."/>
        </authorList>
    </citation>
    <scope>NUCLEOTIDE SEQUENCE [LARGE SCALE GENOMIC DNA]</scope>
    <source>
        <strain evidence="13 14">AC80</strain>
    </source>
</reference>
<evidence type="ECO:0000313" key="14">
    <source>
        <dbReference type="Proteomes" id="UP001160130"/>
    </source>
</evidence>
<keyword evidence="8" id="KW-0028">Amino-acid biosynthesis</keyword>
<name>A0ABT6KW49_9MYCO</name>
<keyword evidence="13" id="KW-0808">Transferase</keyword>
<accession>A0ABT6KW49</accession>
<evidence type="ECO:0000256" key="5">
    <source>
        <dbReference type="ARBA" id="ARBA00022630"/>
    </source>
</evidence>
<keyword evidence="14" id="KW-1185">Reference proteome</keyword>
<sequence>MSGGRLARRPGLDHYGEVNDGSKQSERSTGAEVVVNRLLAEGVDVCFANPGTSEMHFVAALDAAPAMRPVLCLFEGVATGAADGYARIAGRPAATLLHLGPGMANGLANLHNARRAFSPVVNVVGDHATYHRPLDAPLESDIDALGHWVHGSVHRPESAADLDAAVGAAVHNAVHPATGHAGQVATVILPADYSWSSVEQNPLPDSAMPEDATIDTDVAGVAKLLRSQGESAVLLLGGSVTDADGLTAAARVQAATGARALVETFPARLTRGRDVPAIERLGYLAEQATQQLAGATHLVLVGAKSPVSFFAYPGKPSVLVPEGAEVHTLAVADLQALADELGGAVAPAPQPDPPELPTGTLNPLNMAQVIAALLPENAIISDEANTSGLFLPAATAAAPRHDVLTLTGGAIGQGLPVAVGAAIAAPHRPVIALQADGSAAYTISALWTMAREQLDITVVILNNHAYAILQLELQRVGTQANGERSRSLLDLSRPDIDFASIAQGFGVPATRAGTAEELATQFRAALAEPGPHLIDAALPAWSPA</sequence>
<feature type="domain" description="Thiamine pyrophosphate enzyme N-terminal TPP-binding" evidence="12">
    <location>
        <begin position="29"/>
        <end position="133"/>
    </location>
</feature>
<keyword evidence="8" id="KW-0100">Branched-chain amino acid biosynthesis</keyword>
<evidence type="ECO:0000256" key="1">
    <source>
        <dbReference type="ARBA" id="ARBA00004974"/>
    </source>
</evidence>
<evidence type="ECO:0000256" key="8">
    <source>
        <dbReference type="ARBA" id="ARBA00023304"/>
    </source>
</evidence>
<dbReference type="Gene3D" id="3.40.50.970">
    <property type="match status" value="2"/>
</dbReference>
<comment type="caution">
    <text evidence="13">The sequence shown here is derived from an EMBL/GenBank/DDBJ whole genome shotgun (WGS) entry which is preliminary data.</text>
</comment>